<keyword evidence="1" id="KW-1133">Transmembrane helix</keyword>
<keyword evidence="1" id="KW-0472">Membrane</keyword>
<evidence type="ECO:0000313" key="2">
    <source>
        <dbReference type="EMBL" id="MBI1647066.1"/>
    </source>
</evidence>
<feature type="transmembrane region" description="Helical" evidence="1">
    <location>
        <begin position="128"/>
        <end position="148"/>
    </location>
</feature>
<dbReference type="Proteomes" id="UP000641139">
    <property type="component" value="Unassembled WGS sequence"/>
</dbReference>
<protein>
    <submittedName>
        <fullName evidence="2">DUF2335 domain-containing protein</fullName>
    </submittedName>
</protein>
<dbReference type="Pfam" id="PF10097">
    <property type="entry name" value="DUF2335"/>
    <property type="match status" value="1"/>
</dbReference>
<dbReference type="EMBL" id="JAEFDC010000006">
    <property type="protein sequence ID" value="MBI1647066.1"/>
    <property type="molecule type" value="Genomic_DNA"/>
</dbReference>
<evidence type="ECO:0000313" key="3">
    <source>
        <dbReference type="Proteomes" id="UP000641139"/>
    </source>
</evidence>
<keyword evidence="1" id="KW-0812">Transmembrane</keyword>
<dbReference type="RefSeq" id="WP_009414100.1">
    <property type="nucleotide sequence ID" value="NZ_JAEFDB010000007.1"/>
</dbReference>
<proteinExistence type="predicted"/>
<comment type="caution">
    <text evidence="2">The sequence shown here is derived from an EMBL/GenBank/DDBJ whole genome shotgun (WGS) entry which is preliminary data.</text>
</comment>
<feature type="transmembrane region" description="Helical" evidence="1">
    <location>
        <begin position="101"/>
        <end position="122"/>
    </location>
</feature>
<reference evidence="2 3" key="1">
    <citation type="journal article" date="2021" name="Int. J. Syst. Evol. Microbiol.">
        <title>Capnocytophaga periodontitidis sp. nov., isolated from subgingival plaque of periodontitis patient.</title>
        <authorList>
            <person name="Zhang Y."/>
            <person name="Qiao D."/>
            <person name="Shi W."/>
            <person name="Wu D."/>
            <person name="Cai M."/>
        </authorList>
    </citation>
    <scope>NUCLEOTIDE SEQUENCE [LARGE SCALE GENOMIC DNA]</scope>
    <source>
        <strain evidence="2 3">051621</strain>
    </source>
</reference>
<gene>
    <name evidence="2" type="ORF">I7X30_08355</name>
</gene>
<name>A0ABS0SMQ4_9FLAO</name>
<organism evidence="2 3">
    <name type="scientific">Capnocytophaga periodontitidis</name>
    <dbReference type="NCBI Taxonomy" id="2795027"/>
    <lineage>
        <taxon>Bacteria</taxon>
        <taxon>Pseudomonadati</taxon>
        <taxon>Bacteroidota</taxon>
        <taxon>Flavobacteriia</taxon>
        <taxon>Flavobacteriales</taxon>
        <taxon>Flavobacteriaceae</taxon>
        <taxon>Capnocytophaga</taxon>
    </lineage>
</organism>
<dbReference type="InterPro" id="IPR019284">
    <property type="entry name" value="RP532"/>
</dbReference>
<keyword evidence="3" id="KW-1185">Reference proteome</keyword>
<sequence length="156" mass="17173">MGEIAEQRDKVQKIDSDLVASNPSLNEIDPTLRQELIQTIIGVTAISKVHSGPLPDVETLNGYNQIIPNGAERLMQQVEKQSQHRRDIENRVIKWNSIESLIGQLCGMIIAGSVLFASYRLAMNGHEAVASVLGGTTIVGLTSIFVYGKKKQKENF</sequence>
<evidence type="ECO:0000256" key="1">
    <source>
        <dbReference type="SAM" id="Phobius"/>
    </source>
</evidence>
<accession>A0ABS0SMQ4</accession>